<dbReference type="Gene3D" id="1.20.1440.170">
    <property type="entry name" value="Translation machinery-associated protein 16-like"/>
    <property type="match status" value="1"/>
</dbReference>
<keyword evidence="3" id="KW-1185">Reference proteome</keyword>
<dbReference type="GO" id="GO:0005634">
    <property type="term" value="C:nucleus"/>
    <property type="evidence" value="ECO:0007669"/>
    <property type="project" value="TreeGrafter"/>
</dbReference>
<dbReference type="PANTHER" id="PTHR13349">
    <property type="entry name" value="TRANSLATION MACHINERY-ASSOCIATED PROTEIN 16"/>
    <property type="match status" value="1"/>
</dbReference>
<dbReference type="Pfam" id="PF11176">
    <property type="entry name" value="Tma16"/>
    <property type="match status" value="1"/>
</dbReference>
<proteinExistence type="inferred from homology"/>
<dbReference type="InterPro" id="IPR021346">
    <property type="entry name" value="Tma16"/>
</dbReference>
<reference evidence="3" key="1">
    <citation type="journal article" date="2018" name="Nat. Microbiol.">
        <title>Leveraging single-cell genomics to expand the fungal tree of life.</title>
        <authorList>
            <person name="Ahrendt S.R."/>
            <person name="Quandt C.A."/>
            <person name="Ciobanu D."/>
            <person name="Clum A."/>
            <person name="Salamov A."/>
            <person name="Andreopoulos B."/>
            <person name="Cheng J.F."/>
            <person name="Woyke T."/>
            <person name="Pelin A."/>
            <person name="Henrissat B."/>
            <person name="Reynolds N.K."/>
            <person name="Benny G.L."/>
            <person name="Smith M.E."/>
            <person name="James T.Y."/>
            <person name="Grigoriev I.V."/>
        </authorList>
    </citation>
    <scope>NUCLEOTIDE SEQUENCE [LARGE SCALE GENOMIC DNA]</scope>
</reference>
<sequence>MPGNRKITLKTIKNREKAHPFSRKANQMNRVFLRSEKLQKAKSARLGHMEETVQRFLAFRDALSPETITMTREEMRQVLETYVSRYDEEMFQLEADRRPGRPKTGRETELELLRLRETESYASGLDVPNLTSPSMVKILRGWDGDHNSITRFRTIRLSASASKDKKTGKGEEEEVMMK</sequence>
<dbReference type="OrthoDB" id="270284at2759"/>
<gene>
    <name evidence="2" type="ORF">BJ684DRAFT_18158</name>
</gene>
<comment type="similarity">
    <text evidence="1">Belongs to the TMA16 family.</text>
</comment>
<name>A0A4P9XYN3_9FUNG</name>
<dbReference type="Proteomes" id="UP000267251">
    <property type="component" value="Unassembled WGS sequence"/>
</dbReference>
<dbReference type="PANTHER" id="PTHR13349:SF2">
    <property type="entry name" value="TRANSLATION MACHINERY-ASSOCIATED PROTEIN 16"/>
    <property type="match status" value="1"/>
</dbReference>
<accession>A0A4P9XYN3</accession>
<dbReference type="EMBL" id="KZ989099">
    <property type="protein sequence ID" value="RKP11222.1"/>
    <property type="molecule type" value="Genomic_DNA"/>
</dbReference>
<dbReference type="InterPro" id="IPR038356">
    <property type="entry name" value="Tma16_sf"/>
</dbReference>
<evidence type="ECO:0000313" key="2">
    <source>
        <dbReference type="EMBL" id="RKP11222.1"/>
    </source>
</evidence>
<organism evidence="2 3">
    <name type="scientific">Piptocephalis cylindrospora</name>
    <dbReference type="NCBI Taxonomy" id="1907219"/>
    <lineage>
        <taxon>Eukaryota</taxon>
        <taxon>Fungi</taxon>
        <taxon>Fungi incertae sedis</taxon>
        <taxon>Zoopagomycota</taxon>
        <taxon>Zoopagomycotina</taxon>
        <taxon>Zoopagomycetes</taxon>
        <taxon>Zoopagales</taxon>
        <taxon>Piptocephalidaceae</taxon>
        <taxon>Piptocephalis</taxon>
    </lineage>
</organism>
<evidence type="ECO:0000256" key="1">
    <source>
        <dbReference type="ARBA" id="ARBA00034127"/>
    </source>
</evidence>
<protein>
    <submittedName>
        <fullName evidence="2">Translation machinery-associated protein 16</fullName>
    </submittedName>
</protein>
<dbReference type="AlphaFoldDB" id="A0A4P9XYN3"/>
<evidence type="ECO:0000313" key="3">
    <source>
        <dbReference type="Proteomes" id="UP000267251"/>
    </source>
</evidence>